<reference evidence="3 4" key="1">
    <citation type="submission" date="2019-06" db="EMBL/GenBank/DDBJ databases">
        <title>Genome sequencing of Zymomonas mobilis strains for genetic engineering and biofuel applications.</title>
        <authorList>
            <person name="Teravest M."/>
        </authorList>
    </citation>
    <scope>NUCLEOTIDE SEQUENCE [LARGE SCALE GENOMIC DNA]</scope>
    <source>
        <strain evidence="3 4">AN0101</strain>
    </source>
</reference>
<dbReference type="InterPro" id="IPR025877">
    <property type="entry name" value="MobA-like_NTP_Trfase"/>
</dbReference>
<feature type="domain" description="MobA-like NTP transferase" evidence="2">
    <location>
        <begin position="23"/>
        <end position="151"/>
    </location>
</feature>
<dbReference type="Gene3D" id="3.90.550.10">
    <property type="entry name" value="Spore Coat Polysaccharide Biosynthesis Protein SpsA, Chain A"/>
    <property type="match status" value="1"/>
</dbReference>
<organism evidence="3 4">
    <name type="scientific">Zymomonas mobilis</name>
    <dbReference type="NCBI Taxonomy" id="542"/>
    <lineage>
        <taxon>Bacteria</taxon>
        <taxon>Pseudomonadati</taxon>
        <taxon>Pseudomonadota</taxon>
        <taxon>Alphaproteobacteria</taxon>
        <taxon>Sphingomonadales</taxon>
        <taxon>Zymomonadaceae</taxon>
        <taxon>Zymomonas</taxon>
    </lineage>
</organism>
<name>A0A542VZ96_ZYMMB</name>
<protein>
    <submittedName>
        <fullName evidence="3">MobA-like NTP transferase protein</fullName>
    </submittedName>
</protein>
<evidence type="ECO:0000313" key="4">
    <source>
        <dbReference type="Proteomes" id="UP000316887"/>
    </source>
</evidence>
<dbReference type="Pfam" id="PF12804">
    <property type="entry name" value="NTP_transf_3"/>
    <property type="match status" value="1"/>
</dbReference>
<sequence length="271" mass="29835">MTGQAWTALILAGQRPGIDPLAAQFQQEWKALTPIDGEAMLSRVAKTLLALSPEENTQAPTIGHIVVMAQDPNALLTGDCTWMAKEDRITTAVSGSGIANSIISLIDKKNITWPLLVTTADHPLLTKEMVAEFLSKAQESDLSVGVVSRSNLLKSYPENRRTWLCFSDDAYSGANLFAMANDKVKAALQQWAEIEQNRKKAWQLIRHFGLCLAIRAITRSISFKKALNQVGNKLGLTINPVVLSQPEAGIDVDKLSDYQLAERILKNRKQI</sequence>
<keyword evidence="1" id="KW-0460">Magnesium</keyword>
<dbReference type="AlphaFoldDB" id="A0A542VZ96"/>
<dbReference type="InterPro" id="IPR029044">
    <property type="entry name" value="Nucleotide-diphossugar_trans"/>
</dbReference>
<keyword evidence="3" id="KW-0808">Transferase</keyword>
<evidence type="ECO:0000256" key="1">
    <source>
        <dbReference type="ARBA" id="ARBA00022842"/>
    </source>
</evidence>
<dbReference type="SUPFAM" id="SSF53448">
    <property type="entry name" value="Nucleotide-diphospho-sugar transferases"/>
    <property type="match status" value="1"/>
</dbReference>
<dbReference type="EMBL" id="VFOF01000001">
    <property type="protein sequence ID" value="TQL16644.1"/>
    <property type="molecule type" value="Genomic_DNA"/>
</dbReference>
<gene>
    <name evidence="3" type="ORF">FBY58_0180</name>
</gene>
<dbReference type="OrthoDB" id="159246at2"/>
<comment type="caution">
    <text evidence="3">The sequence shown here is derived from an EMBL/GenBank/DDBJ whole genome shotgun (WGS) entry which is preliminary data.</text>
</comment>
<dbReference type="GO" id="GO:0016779">
    <property type="term" value="F:nucleotidyltransferase activity"/>
    <property type="evidence" value="ECO:0007669"/>
    <property type="project" value="UniProtKB-ARBA"/>
</dbReference>
<evidence type="ECO:0000313" key="3">
    <source>
        <dbReference type="EMBL" id="TQL16644.1"/>
    </source>
</evidence>
<proteinExistence type="predicted"/>
<dbReference type="RefSeq" id="WP_141919041.1">
    <property type="nucleotide sequence ID" value="NZ_VFOF01000001.1"/>
</dbReference>
<dbReference type="Proteomes" id="UP000316887">
    <property type="component" value="Unassembled WGS sequence"/>
</dbReference>
<accession>A0A542VZ96</accession>
<evidence type="ECO:0000259" key="2">
    <source>
        <dbReference type="Pfam" id="PF12804"/>
    </source>
</evidence>